<organism evidence="5 6">
    <name type="scientific">Metabacillus herbersteinensis</name>
    <dbReference type="NCBI Taxonomy" id="283816"/>
    <lineage>
        <taxon>Bacteria</taxon>
        <taxon>Bacillati</taxon>
        <taxon>Bacillota</taxon>
        <taxon>Bacilli</taxon>
        <taxon>Bacillales</taxon>
        <taxon>Bacillaceae</taxon>
        <taxon>Metabacillus</taxon>
    </lineage>
</organism>
<evidence type="ECO:0000259" key="3">
    <source>
        <dbReference type="Pfam" id="PF10079"/>
    </source>
</evidence>
<dbReference type="Pfam" id="PF24850">
    <property type="entry name" value="CC_BshC"/>
    <property type="match status" value="1"/>
</dbReference>
<dbReference type="Pfam" id="PF10079">
    <property type="entry name" value="Rossmann-like_BshC"/>
    <property type="match status" value="1"/>
</dbReference>
<evidence type="ECO:0000256" key="1">
    <source>
        <dbReference type="ARBA" id="ARBA00022598"/>
    </source>
</evidence>
<evidence type="ECO:0000256" key="2">
    <source>
        <dbReference type="HAMAP-Rule" id="MF_01867"/>
    </source>
</evidence>
<name>A0ABV6GBY5_9BACI</name>
<evidence type="ECO:0000313" key="5">
    <source>
        <dbReference type="EMBL" id="MFC0271186.1"/>
    </source>
</evidence>
<comment type="function">
    <text evidence="2">Involved in bacillithiol (BSH) biosynthesis. May catalyze the last step of the pathway, the addition of cysteine to glucosamine malate (GlcN-Mal) to generate BSH.</text>
</comment>
<evidence type="ECO:0000313" key="6">
    <source>
        <dbReference type="Proteomes" id="UP001589854"/>
    </source>
</evidence>
<comment type="similarity">
    <text evidence="2">Belongs to the BshC family.</text>
</comment>
<dbReference type="InterPro" id="IPR055399">
    <property type="entry name" value="CC_BshC"/>
</dbReference>
<protein>
    <recommendedName>
        <fullName evidence="2">Putative cysteine ligase BshC</fullName>
        <ecNumber evidence="2">6.-.-.-</ecNumber>
    </recommendedName>
</protein>
<dbReference type="EMBL" id="JBHLVO010000004">
    <property type="protein sequence ID" value="MFC0271186.1"/>
    <property type="molecule type" value="Genomic_DNA"/>
</dbReference>
<dbReference type="RefSeq" id="WP_378931977.1">
    <property type="nucleotide sequence ID" value="NZ_JBHLVO010000004.1"/>
</dbReference>
<comment type="caution">
    <text evidence="5">The sequence shown here is derived from an EMBL/GenBank/DDBJ whole genome shotgun (WGS) entry which is preliminary data.</text>
</comment>
<keyword evidence="1 2" id="KW-0436">Ligase</keyword>
<gene>
    <name evidence="2 5" type="primary">bshC</name>
    <name evidence="5" type="ORF">ACFFIX_06945</name>
</gene>
<dbReference type="EC" id="6.-.-.-" evidence="2"/>
<keyword evidence="6" id="KW-1185">Reference proteome</keyword>
<evidence type="ECO:0000259" key="4">
    <source>
        <dbReference type="Pfam" id="PF24850"/>
    </source>
</evidence>
<dbReference type="InterPro" id="IPR011199">
    <property type="entry name" value="Bacillithiol_biosynth_BshC"/>
</dbReference>
<dbReference type="PIRSF" id="PIRSF012535">
    <property type="entry name" value="UCP012535"/>
    <property type="match status" value="1"/>
</dbReference>
<proteinExistence type="inferred from homology"/>
<dbReference type="InterPro" id="IPR055398">
    <property type="entry name" value="Rossmann-like_BshC"/>
</dbReference>
<accession>A0ABV6GBY5</accession>
<reference evidence="5 6" key="1">
    <citation type="submission" date="2024-09" db="EMBL/GenBank/DDBJ databases">
        <authorList>
            <person name="Sun Q."/>
            <person name="Mori K."/>
        </authorList>
    </citation>
    <scope>NUCLEOTIDE SEQUENCE [LARGE SCALE GENOMIC DNA]</scope>
    <source>
        <strain evidence="5 6">CCM 7228</strain>
    </source>
</reference>
<feature type="domain" description="Bacillithiol biosynthesis BshC C-terminal coiled-coil" evidence="4">
    <location>
        <begin position="384"/>
        <end position="542"/>
    </location>
</feature>
<dbReference type="NCBIfam" id="TIGR03998">
    <property type="entry name" value="thiol_BshC"/>
    <property type="match status" value="1"/>
</dbReference>
<dbReference type="HAMAP" id="MF_01867">
    <property type="entry name" value="BshC"/>
    <property type="match status" value="1"/>
</dbReference>
<sequence length="542" mass="63251">MEIIELSLNSSNLFLTDLYKNTLHNELFFDYNIHSTDVFKQRAIDLQSRSFQREKLANYLLQYNKRFSETHPETIKSIEKLRNSNSTVVIGGQQAGVLTGPLYTIHKIISIITLAKEQEEKLNIPVIPVFWIAGEDHDFLEINHVFVEKNNLVKKSTIKQAVEPKIPVSEIALDRKVCLEWVKQVIETYGESDYTNELLQQLECCIERSTTYVQFFEELIMNLFKDQGLVLINSGDHQLRQLEKDFFTELIEKNHHISNDVLTQQKLMQTYHYNPIVDMHNTSANLFFHDSKKRFLMERVDEEVFFVPDLNVSFKKHELHQIAAETPEKLSNNVVTRPLMQEYLFPTLAFIAGPGEINYWAEFKNTFSLFGFKMPPVLPRLNLTILERSIEREMTDISLSLELVLENKLEIIREEYLKNVAPVEMEPLVKEAKSEVAAIHQKLVDAALTVDSNLEPLLEKNAAFIQHQLDFLHKAVEKRLREKHEGELSTYRRIEMSLNPNAQPQERIWNIYYYLNKFGPEFVGELTNLSYSFNGKHKLVKI</sequence>
<dbReference type="Proteomes" id="UP001589854">
    <property type="component" value="Unassembled WGS sequence"/>
</dbReference>
<feature type="domain" description="Bacillithiol biosynthesis BshC N-terminal Rossmann-like" evidence="3">
    <location>
        <begin position="1"/>
        <end position="381"/>
    </location>
</feature>